<feature type="domain" description="SGNH hydrolase-type esterase" evidence="1">
    <location>
        <begin position="9"/>
        <end position="190"/>
    </location>
</feature>
<organism evidence="2 3">
    <name type="scientific">Blautia liquoris</name>
    <dbReference type="NCBI Taxonomy" id="2779518"/>
    <lineage>
        <taxon>Bacteria</taxon>
        <taxon>Bacillati</taxon>
        <taxon>Bacillota</taxon>
        <taxon>Clostridia</taxon>
        <taxon>Lachnospirales</taxon>
        <taxon>Lachnospiraceae</taxon>
        <taxon>Blautia</taxon>
    </lineage>
</organism>
<dbReference type="RefSeq" id="WP_193735494.1">
    <property type="nucleotide sequence ID" value="NZ_CP063304.1"/>
</dbReference>
<dbReference type="Gene3D" id="3.40.50.1110">
    <property type="entry name" value="SGNH hydrolase"/>
    <property type="match status" value="1"/>
</dbReference>
<dbReference type="AlphaFoldDB" id="A0A7M2RHX2"/>
<dbReference type="PANTHER" id="PTHR30383:SF5">
    <property type="entry name" value="SGNH HYDROLASE-TYPE ESTERASE DOMAIN-CONTAINING PROTEIN"/>
    <property type="match status" value="1"/>
</dbReference>
<accession>A0A7M2RHX2</accession>
<evidence type="ECO:0000313" key="3">
    <source>
        <dbReference type="Proteomes" id="UP000593601"/>
    </source>
</evidence>
<evidence type="ECO:0000313" key="2">
    <source>
        <dbReference type="EMBL" id="QOV19147.1"/>
    </source>
</evidence>
<sequence>MSKVILFQGDSVTDVDRRAEGGDGLGNGYPKLIAERLKEQNENTVVLNRGVSGNRTCDLINRWTRDCIDIKPDVLTILIGINDCWRKYDRNDETSLDAFVSNYTKLMDRSKSETDARIILMEPFVLPFPEDRKEWRVTLDPYIQAVRQFAVKYQTGLVTLDGIFSKAAIREGYTALAQDGVHPTPLGHRLIAEAWLEEYRGR</sequence>
<reference evidence="2 3" key="1">
    <citation type="submission" date="2020-10" db="EMBL/GenBank/DDBJ databases">
        <title>Blautia liquoris sp.nov., isolated from the mud in a fermentation cellar used for the production of Chinese strong-flavoured liquor.</title>
        <authorList>
            <person name="Lu L."/>
        </authorList>
    </citation>
    <scope>NUCLEOTIDE SEQUENCE [LARGE SCALE GENOMIC DNA]</scope>
    <source>
        <strain evidence="2 3">LZLJ-3</strain>
    </source>
</reference>
<keyword evidence="3" id="KW-1185">Reference proteome</keyword>
<evidence type="ECO:0000259" key="1">
    <source>
        <dbReference type="Pfam" id="PF13472"/>
    </source>
</evidence>
<dbReference type="EMBL" id="CP063304">
    <property type="protein sequence ID" value="QOV19147.1"/>
    <property type="molecule type" value="Genomic_DNA"/>
</dbReference>
<dbReference type="InterPro" id="IPR036514">
    <property type="entry name" value="SGNH_hydro_sf"/>
</dbReference>
<dbReference type="Proteomes" id="UP000593601">
    <property type="component" value="Chromosome"/>
</dbReference>
<gene>
    <name evidence="2" type="ORF">INP51_14540</name>
</gene>
<dbReference type="PANTHER" id="PTHR30383">
    <property type="entry name" value="THIOESTERASE 1/PROTEASE 1/LYSOPHOSPHOLIPASE L1"/>
    <property type="match status" value="1"/>
</dbReference>
<dbReference type="KEGG" id="bliq:INP51_14540"/>
<protein>
    <submittedName>
        <fullName evidence="2">SGNH/GDSL hydrolase family protein</fullName>
    </submittedName>
</protein>
<dbReference type="Pfam" id="PF13472">
    <property type="entry name" value="Lipase_GDSL_2"/>
    <property type="match status" value="1"/>
</dbReference>
<keyword evidence="2" id="KW-0378">Hydrolase</keyword>
<name>A0A7M2RHX2_9FIRM</name>
<dbReference type="CDD" id="cd01834">
    <property type="entry name" value="SGNH_hydrolase_like_2"/>
    <property type="match status" value="1"/>
</dbReference>
<dbReference type="GO" id="GO:0004622">
    <property type="term" value="F:phosphatidylcholine lysophospholipase activity"/>
    <property type="evidence" value="ECO:0007669"/>
    <property type="project" value="TreeGrafter"/>
</dbReference>
<proteinExistence type="predicted"/>
<dbReference type="InterPro" id="IPR013830">
    <property type="entry name" value="SGNH_hydro"/>
</dbReference>
<dbReference type="InterPro" id="IPR051532">
    <property type="entry name" value="Ester_Hydrolysis_Enzymes"/>
</dbReference>
<dbReference type="SUPFAM" id="SSF52266">
    <property type="entry name" value="SGNH hydrolase"/>
    <property type="match status" value="1"/>
</dbReference>